<evidence type="ECO:0000313" key="1">
    <source>
        <dbReference type="EMBL" id="PFH60910.1"/>
    </source>
</evidence>
<reference evidence="1 2" key="2">
    <citation type="journal article" date="2017" name="Sci. Rep.">
        <title>Ant-infecting Ophiocordyceps genomes reveal a high diversity of potential behavioral manipulation genes and a possible major role for enterotoxins.</title>
        <authorList>
            <person name="de Bekker C."/>
            <person name="Ohm R.A."/>
            <person name="Evans H.C."/>
            <person name="Brachmann A."/>
            <person name="Hughes D.P."/>
        </authorList>
    </citation>
    <scope>NUCLEOTIDE SEQUENCE [LARGE SCALE GENOMIC DNA]</scope>
    <source>
        <strain evidence="1 2">SC16a</strain>
    </source>
</reference>
<dbReference type="OrthoDB" id="5194044at2759"/>
<dbReference type="Proteomes" id="UP000037136">
    <property type="component" value="Unassembled WGS sequence"/>
</dbReference>
<dbReference type="AlphaFoldDB" id="A0A2A9PJ45"/>
<dbReference type="STRING" id="268505.A0A2A9PJ45"/>
<name>A0A2A9PJ45_OPHUN</name>
<keyword evidence="2" id="KW-1185">Reference proteome</keyword>
<evidence type="ECO:0000313" key="2">
    <source>
        <dbReference type="Proteomes" id="UP000037136"/>
    </source>
</evidence>
<gene>
    <name evidence="1" type="ORF">XA68_10108</name>
</gene>
<accession>A0A2A9PJ45</accession>
<comment type="caution">
    <text evidence="1">The sequence shown here is derived from an EMBL/GenBank/DDBJ whole genome shotgun (WGS) entry which is preliminary data.</text>
</comment>
<organism evidence="1 2">
    <name type="scientific">Ophiocordyceps unilateralis</name>
    <name type="common">Zombie-ant fungus</name>
    <name type="synonym">Torrubia unilateralis</name>
    <dbReference type="NCBI Taxonomy" id="268505"/>
    <lineage>
        <taxon>Eukaryota</taxon>
        <taxon>Fungi</taxon>
        <taxon>Dikarya</taxon>
        <taxon>Ascomycota</taxon>
        <taxon>Pezizomycotina</taxon>
        <taxon>Sordariomycetes</taxon>
        <taxon>Hypocreomycetidae</taxon>
        <taxon>Hypocreales</taxon>
        <taxon>Ophiocordycipitaceae</taxon>
        <taxon>Ophiocordyceps</taxon>
    </lineage>
</organism>
<sequence>MCLPCFPWTWTQYEDPLDSMPPQHVWVREGSSWAMVRANRACNLGTFTSRTSLPSSPPSKNLGSVATGPAATPHFFNTAANQHHHPPHFAPNVTFIGQPQPVMPDYSNTAPHPVGFNFQPPVPDTTFGPMSHLFVPRFDAVPTPSPAGPHGIVPGAYPAGPPGYVFAPQAYAAQQQQQQQQPIMINGQAYVPVAAAPGQPYPPQMMPGGYAMVNGAPVPVMTPGNENKLPDVSGMSRTPNEEMLRQIQFAHENKLFEPQDFKPGDDDPSRFYYVRELDVWPAAGTSPTRAGSTPSVCRTKPADGNLADLFTVHGTPATTPLMAFLRDARHV</sequence>
<reference evidence="1 2" key="1">
    <citation type="journal article" date="2015" name="BMC Genomics">
        <title>Gene expression during zombie ant biting behavior reflects the complexity underlying fungal parasitic behavioral manipulation.</title>
        <authorList>
            <person name="de Bekker C."/>
            <person name="Ohm R.A."/>
            <person name="Loreto R.G."/>
            <person name="Sebastian A."/>
            <person name="Albert I."/>
            <person name="Merrow M."/>
            <person name="Brachmann A."/>
            <person name="Hughes D.P."/>
        </authorList>
    </citation>
    <scope>NUCLEOTIDE SEQUENCE [LARGE SCALE GENOMIC DNA]</scope>
    <source>
        <strain evidence="1 2">SC16a</strain>
    </source>
</reference>
<dbReference type="EMBL" id="LAZP02000100">
    <property type="protein sequence ID" value="PFH60910.1"/>
    <property type="molecule type" value="Genomic_DNA"/>
</dbReference>
<proteinExistence type="predicted"/>
<protein>
    <submittedName>
        <fullName evidence="1">Uncharacterized protein</fullName>
    </submittedName>
</protein>